<name>A0A3E3K4T6_9FIRM</name>
<dbReference type="PANTHER" id="PTHR11070:SF17">
    <property type="entry name" value="DNA HELICASE IV"/>
    <property type="match status" value="1"/>
</dbReference>
<dbReference type="GO" id="GO:0016787">
    <property type="term" value="F:hydrolase activity"/>
    <property type="evidence" value="ECO:0007669"/>
    <property type="project" value="UniProtKB-UniRule"/>
</dbReference>
<dbReference type="InterPro" id="IPR000212">
    <property type="entry name" value="DNA_helicase_UvrD/REP"/>
</dbReference>
<organism evidence="7 8">
    <name type="scientific">Sellimonas intestinalis</name>
    <dbReference type="NCBI Taxonomy" id="1653434"/>
    <lineage>
        <taxon>Bacteria</taxon>
        <taxon>Bacillati</taxon>
        <taxon>Bacillota</taxon>
        <taxon>Clostridia</taxon>
        <taxon>Lachnospirales</taxon>
        <taxon>Lachnospiraceae</taxon>
        <taxon>Sellimonas</taxon>
    </lineage>
</organism>
<dbReference type="GO" id="GO:0000725">
    <property type="term" value="P:recombinational repair"/>
    <property type="evidence" value="ECO:0007669"/>
    <property type="project" value="TreeGrafter"/>
</dbReference>
<evidence type="ECO:0000313" key="7">
    <source>
        <dbReference type="EMBL" id="RGE88954.1"/>
    </source>
</evidence>
<accession>A0A3E3K4T6</accession>
<dbReference type="Pfam" id="PF00580">
    <property type="entry name" value="UvrD-helicase"/>
    <property type="match status" value="1"/>
</dbReference>
<dbReference type="RefSeq" id="WP_117493364.1">
    <property type="nucleotide sequence ID" value="NZ_JBKSYV010000001.1"/>
</dbReference>
<gene>
    <name evidence="7" type="ORF">DW016_05495</name>
</gene>
<evidence type="ECO:0000313" key="8">
    <source>
        <dbReference type="Proteomes" id="UP000261080"/>
    </source>
</evidence>
<sequence length="699" mass="80044">MAGKKGAIKMNQDYQEELLHLESCLSLIQENIRLYEAREQASRKEVTALFQAVRKGEGDSYGQLIASQNILEHLQNSLRKNRAALDQPYFGRIVYDDLTYDTSECCYIGKNGISRNQTDVAIVDWRAPVANVYYENGLGKGCYAVPGSDDVEIDLHQKRTYDISNGQLHGYYDDDIAANDDLLVKYLSQNKDAVLGDIIATIQKEQNTIIRDLPNKNIIVQGVAGSGKTTVALHRISYLLYNYEELYKPSEFCIIGSSDMLLHYIRSGLPELDVHHIHEMRMDAVFPYLMGKAWKKQYQIVADYPDASVKSHLPFIRALDGFLSRTIEDTLHLSDITDPDLGVILSQKSMAETWSYHPNDSLYQMERHLNERILSRLKFLCTEKTADFRKAKRQAFRKHFDSSARKWTIPGLYLRFLQDLEEGHPELDFSITREGVSKNRLDVYDAAAFGLIQRRIFQKQDQEVFSQIFIDEAQDFGETVYYVLKQVLNDCYFTIMGDVSQNIRYETGMNDWDQLKEAMFDSPKDSFYLLQKSYRNTIEISNFAGEVLKKASQGGYQIDPVIRHGKPVEVIHVSSQDLLHHLEMTLQSVQKKGFETIAVICRTEDEAAKLKSKLHMSPARDDTSFHNGVMVLPVSLTKGLEFDCVILWEPDETRYSDHPKDAKLLYVAITRALHELYVMTAQPLSPLLSSFLSEKSMVE</sequence>
<dbReference type="AlphaFoldDB" id="A0A3E3K4T6"/>
<protein>
    <recommendedName>
        <fullName evidence="6">UvrD-like helicase ATP-binding domain-containing protein</fullName>
    </recommendedName>
</protein>
<keyword evidence="1 5" id="KW-0547">Nucleotide-binding</keyword>
<dbReference type="Pfam" id="PF13538">
    <property type="entry name" value="UvrD_C_2"/>
    <property type="match status" value="1"/>
</dbReference>
<dbReference type="GO" id="GO:0043138">
    <property type="term" value="F:3'-5' DNA helicase activity"/>
    <property type="evidence" value="ECO:0007669"/>
    <property type="project" value="TreeGrafter"/>
</dbReference>
<evidence type="ECO:0000256" key="3">
    <source>
        <dbReference type="ARBA" id="ARBA00022806"/>
    </source>
</evidence>
<dbReference type="InterPro" id="IPR027785">
    <property type="entry name" value="UvrD-like_helicase_C"/>
</dbReference>
<feature type="domain" description="UvrD-like helicase ATP-binding" evidence="6">
    <location>
        <begin position="201"/>
        <end position="537"/>
    </location>
</feature>
<reference evidence="7 8" key="1">
    <citation type="submission" date="2018-08" db="EMBL/GenBank/DDBJ databases">
        <title>A genome reference for cultivated species of the human gut microbiota.</title>
        <authorList>
            <person name="Zou Y."/>
            <person name="Xue W."/>
            <person name="Luo G."/>
        </authorList>
    </citation>
    <scope>NUCLEOTIDE SEQUENCE [LARGE SCALE GENOMIC DNA]</scope>
    <source>
        <strain evidence="7 8">AF37-2AT</strain>
    </source>
</reference>
<keyword evidence="2 5" id="KW-0378">Hydrolase</keyword>
<feature type="binding site" evidence="5">
    <location>
        <begin position="222"/>
        <end position="229"/>
    </location>
    <ligand>
        <name>ATP</name>
        <dbReference type="ChEBI" id="CHEBI:30616"/>
    </ligand>
</feature>
<dbReference type="EMBL" id="QVLX01000002">
    <property type="protein sequence ID" value="RGE88954.1"/>
    <property type="molecule type" value="Genomic_DNA"/>
</dbReference>
<proteinExistence type="predicted"/>
<dbReference type="Proteomes" id="UP000261080">
    <property type="component" value="Unassembled WGS sequence"/>
</dbReference>
<dbReference type="GO" id="GO:0005829">
    <property type="term" value="C:cytosol"/>
    <property type="evidence" value="ECO:0007669"/>
    <property type="project" value="TreeGrafter"/>
</dbReference>
<evidence type="ECO:0000256" key="5">
    <source>
        <dbReference type="PROSITE-ProRule" id="PRU00560"/>
    </source>
</evidence>
<evidence type="ECO:0000256" key="1">
    <source>
        <dbReference type="ARBA" id="ARBA00022741"/>
    </source>
</evidence>
<dbReference type="InterPro" id="IPR027417">
    <property type="entry name" value="P-loop_NTPase"/>
</dbReference>
<dbReference type="GO" id="GO:0005524">
    <property type="term" value="F:ATP binding"/>
    <property type="evidence" value="ECO:0007669"/>
    <property type="project" value="UniProtKB-UniRule"/>
</dbReference>
<dbReference type="InterPro" id="IPR014016">
    <property type="entry name" value="UvrD-like_ATP-bd"/>
</dbReference>
<dbReference type="PROSITE" id="PS51198">
    <property type="entry name" value="UVRD_HELICASE_ATP_BIND"/>
    <property type="match status" value="1"/>
</dbReference>
<dbReference type="PANTHER" id="PTHR11070">
    <property type="entry name" value="UVRD / RECB / PCRA DNA HELICASE FAMILY MEMBER"/>
    <property type="match status" value="1"/>
</dbReference>
<evidence type="ECO:0000256" key="2">
    <source>
        <dbReference type="ARBA" id="ARBA00022801"/>
    </source>
</evidence>
<dbReference type="SUPFAM" id="SSF52540">
    <property type="entry name" value="P-loop containing nucleoside triphosphate hydrolases"/>
    <property type="match status" value="1"/>
</dbReference>
<dbReference type="OrthoDB" id="9787585at2"/>
<keyword evidence="8" id="KW-1185">Reference proteome</keyword>
<dbReference type="Gene3D" id="3.40.50.300">
    <property type="entry name" value="P-loop containing nucleotide triphosphate hydrolases"/>
    <property type="match status" value="3"/>
</dbReference>
<keyword evidence="4 5" id="KW-0067">ATP-binding</keyword>
<evidence type="ECO:0000259" key="6">
    <source>
        <dbReference type="PROSITE" id="PS51198"/>
    </source>
</evidence>
<keyword evidence="3 5" id="KW-0347">Helicase</keyword>
<dbReference type="GO" id="GO:0003677">
    <property type="term" value="F:DNA binding"/>
    <property type="evidence" value="ECO:0007669"/>
    <property type="project" value="InterPro"/>
</dbReference>
<evidence type="ECO:0000256" key="4">
    <source>
        <dbReference type="ARBA" id="ARBA00022840"/>
    </source>
</evidence>
<comment type="caution">
    <text evidence="7">The sequence shown here is derived from an EMBL/GenBank/DDBJ whole genome shotgun (WGS) entry which is preliminary data.</text>
</comment>